<sequence length="172" mass="18791">MLPPSRPRTSSQSRPEPPSLLSSGPSAPTLSNRPGDIQYVIMGFTTLHFLIEPSDVITTRGTNVLLNCTAESDQGFPVIKWKKDGVFLNLAVDERRQQFSNGSLLIQNIVHSRHHKPDEGLYQCEASLEGTGAIISRTAKTEMCHCLVAVGSSDVQLGPCIILHKVWLVCAL</sequence>
<keyword evidence="2" id="KW-0677">Repeat</keyword>
<feature type="region of interest" description="Disordered" evidence="5">
    <location>
        <begin position="1"/>
        <end position="32"/>
    </location>
</feature>
<dbReference type="GO" id="GO:0098609">
    <property type="term" value="P:cell-cell adhesion"/>
    <property type="evidence" value="ECO:0007669"/>
    <property type="project" value="TreeGrafter"/>
</dbReference>
<accession>A0A8C5RJF0</accession>
<evidence type="ECO:0000256" key="3">
    <source>
        <dbReference type="ARBA" id="ARBA00023157"/>
    </source>
</evidence>
<proteinExistence type="inferred from homology"/>
<reference evidence="7" key="2">
    <citation type="submission" date="2025-09" db="UniProtKB">
        <authorList>
            <consortium name="Ensembl"/>
        </authorList>
    </citation>
    <scope>IDENTIFICATION</scope>
</reference>
<evidence type="ECO:0000313" key="7">
    <source>
        <dbReference type="Ensembl" id="ENSLLTP00000004364.1"/>
    </source>
</evidence>
<dbReference type="InterPro" id="IPR013783">
    <property type="entry name" value="Ig-like_fold"/>
</dbReference>
<evidence type="ECO:0000313" key="8">
    <source>
        <dbReference type="Proteomes" id="UP000694406"/>
    </source>
</evidence>
<dbReference type="CDD" id="cd05722">
    <property type="entry name" value="IgI_1_Neogenin_like"/>
    <property type="match status" value="1"/>
</dbReference>
<dbReference type="Proteomes" id="UP000694406">
    <property type="component" value="Unplaced"/>
</dbReference>
<organism evidence="7 8">
    <name type="scientific">Laticauda laticaudata</name>
    <name type="common">Blue-ringed sea krait</name>
    <name type="synonym">Blue-lipped sea krait</name>
    <dbReference type="NCBI Taxonomy" id="8630"/>
    <lineage>
        <taxon>Eukaryota</taxon>
        <taxon>Metazoa</taxon>
        <taxon>Chordata</taxon>
        <taxon>Craniata</taxon>
        <taxon>Vertebrata</taxon>
        <taxon>Euteleostomi</taxon>
        <taxon>Lepidosauria</taxon>
        <taxon>Squamata</taxon>
        <taxon>Bifurcata</taxon>
        <taxon>Unidentata</taxon>
        <taxon>Episquamata</taxon>
        <taxon>Toxicofera</taxon>
        <taxon>Serpentes</taxon>
        <taxon>Colubroidea</taxon>
        <taxon>Elapidae</taxon>
        <taxon>Laticaudinae</taxon>
        <taxon>Laticauda</taxon>
    </lineage>
</organism>
<dbReference type="InterPro" id="IPR036179">
    <property type="entry name" value="Ig-like_dom_sf"/>
</dbReference>
<evidence type="ECO:0000256" key="4">
    <source>
        <dbReference type="ARBA" id="ARBA00023319"/>
    </source>
</evidence>
<comment type="similarity">
    <text evidence="1">Belongs to the immunoglobulin superfamily. DCC family.</text>
</comment>
<keyword evidence="3" id="KW-1015">Disulfide bond</keyword>
<dbReference type="FunFam" id="2.60.40.10:FF:000189">
    <property type="entry name" value="Neogenin isoform 3"/>
    <property type="match status" value="1"/>
</dbReference>
<dbReference type="InterPro" id="IPR007110">
    <property type="entry name" value="Ig-like_dom"/>
</dbReference>
<name>A0A8C5RJF0_LATLA</name>
<dbReference type="PANTHER" id="PTHR44170">
    <property type="entry name" value="PROTEIN SIDEKICK"/>
    <property type="match status" value="1"/>
</dbReference>
<evidence type="ECO:0000256" key="2">
    <source>
        <dbReference type="ARBA" id="ARBA00022737"/>
    </source>
</evidence>
<reference evidence="7" key="1">
    <citation type="submission" date="2025-08" db="UniProtKB">
        <authorList>
            <consortium name="Ensembl"/>
        </authorList>
    </citation>
    <scope>IDENTIFICATION</scope>
</reference>
<dbReference type="AlphaFoldDB" id="A0A8C5RJF0"/>
<keyword evidence="8" id="KW-1185">Reference proteome</keyword>
<dbReference type="Ensembl" id="ENSLLTT00000004545.1">
    <property type="protein sequence ID" value="ENSLLTP00000004364.1"/>
    <property type="gene ID" value="ENSLLTG00000003293.1"/>
</dbReference>
<protein>
    <recommendedName>
        <fullName evidence="6">Ig-like domain-containing protein</fullName>
    </recommendedName>
</protein>
<evidence type="ECO:0000256" key="1">
    <source>
        <dbReference type="ARBA" id="ARBA00009588"/>
    </source>
</evidence>
<dbReference type="PROSITE" id="PS50835">
    <property type="entry name" value="IG_LIKE"/>
    <property type="match status" value="1"/>
</dbReference>
<feature type="compositionally biased region" description="Low complexity" evidence="5">
    <location>
        <begin position="7"/>
        <end position="31"/>
    </location>
</feature>
<evidence type="ECO:0000259" key="6">
    <source>
        <dbReference type="PROSITE" id="PS50835"/>
    </source>
</evidence>
<evidence type="ECO:0000256" key="5">
    <source>
        <dbReference type="SAM" id="MobiDB-lite"/>
    </source>
</evidence>
<dbReference type="Pfam" id="PF13895">
    <property type="entry name" value="Ig_2"/>
    <property type="match status" value="1"/>
</dbReference>
<dbReference type="Gene3D" id="2.60.40.10">
    <property type="entry name" value="Immunoglobulins"/>
    <property type="match status" value="1"/>
</dbReference>
<dbReference type="PANTHER" id="PTHR44170:SF8">
    <property type="entry name" value="NETRIN RECEPTOR DCC"/>
    <property type="match status" value="1"/>
</dbReference>
<dbReference type="SUPFAM" id="SSF48726">
    <property type="entry name" value="Immunoglobulin"/>
    <property type="match status" value="1"/>
</dbReference>
<dbReference type="GeneTree" id="ENSGT00940000158867"/>
<feature type="domain" description="Ig-like" evidence="6">
    <location>
        <begin position="28"/>
        <end position="140"/>
    </location>
</feature>
<keyword evidence="4" id="KW-0393">Immunoglobulin domain</keyword>